<accession>A0A1S8NE05</accession>
<keyword evidence="4" id="KW-0238">DNA-binding</keyword>
<dbReference type="GO" id="GO:0009378">
    <property type="term" value="F:four-way junction helicase activity"/>
    <property type="evidence" value="ECO:0007669"/>
    <property type="project" value="TreeGrafter"/>
</dbReference>
<keyword evidence="10" id="KW-0378">Hydrolase</keyword>
<keyword evidence="5" id="KW-0413">Isomerase</keyword>
<dbReference type="GO" id="GO:0005694">
    <property type="term" value="C:chromosome"/>
    <property type="evidence" value="ECO:0007669"/>
    <property type="project" value="TreeGrafter"/>
</dbReference>
<dbReference type="GO" id="GO:0003677">
    <property type="term" value="F:DNA binding"/>
    <property type="evidence" value="ECO:0007669"/>
    <property type="project" value="UniProtKB-KW"/>
</dbReference>
<dbReference type="GO" id="GO:0006281">
    <property type="term" value="P:DNA repair"/>
    <property type="evidence" value="ECO:0007669"/>
    <property type="project" value="TreeGrafter"/>
</dbReference>
<reference evidence="10 11" key="1">
    <citation type="submission" date="2016-05" db="EMBL/GenBank/DDBJ databases">
        <title>Microbial solvent formation.</title>
        <authorList>
            <person name="Poehlein A."/>
            <person name="Montoya Solano J.D."/>
            <person name="Flitsch S."/>
            <person name="Krabben P."/>
            <person name="Duerre P."/>
            <person name="Daniel R."/>
        </authorList>
    </citation>
    <scope>NUCLEOTIDE SEQUENCE [LARGE SCALE GENOMIC DNA]</scope>
    <source>
        <strain evidence="10 11">L1-8</strain>
    </source>
</reference>
<evidence type="ECO:0000256" key="6">
    <source>
        <dbReference type="ARBA" id="ARBA00034617"/>
    </source>
</evidence>
<dbReference type="SMART" id="SM00490">
    <property type="entry name" value="HELICc"/>
    <property type="match status" value="1"/>
</dbReference>
<dbReference type="Gene3D" id="3.40.960.10">
    <property type="entry name" value="VSR Endonuclease"/>
    <property type="match status" value="1"/>
</dbReference>
<dbReference type="GO" id="GO:0016787">
    <property type="term" value="F:hydrolase activity"/>
    <property type="evidence" value="ECO:0007669"/>
    <property type="project" value="UniProtKB-KW"/>
</dbReference>
<name>A0A1S8NE05_CLOSA</name>
<dbReference type="GO" id="GO:0006310">
    <property type="term" value="P:DNA recombination"/>
    <property type="evidence" value="ECO:0007669"/>
    <property type="project" value="TreeGrafter"/>
</dbReference>
<proteinExistence type="inferred from homology"/>
<feature type="domain" description="Helicase ATP-binding" evidence="8">
    <location>
        <begin position="393"/>
        <end position="567"/>
    </location>
</feature>
<sequence length="1130" mass="131383">MKKYSSNYSSVNNNYIININMTTQRVKDESLYSTYNVLENILQRGNPTRPSKYLLESIRGYDINKEIRYISSEKQDWSLTIKGNEENNDNPARVFFEEILPEELKEDRYICNLIIAEAKIEEITNESSTEFYNNAVDFYLPQCKLVIEIDGAQHNNELDTKKDIERDQYLRKFDIKVLRIPVKHIKDYKSGNKNELIELVNKFKNYCKSNDEILVYKESLNIVGSNEFSSQLIFDGVMRFQIMILQLLKGRIISIDDENWVFNIKNHDVNIPYEVAIEDVFLWLDDILNLQGIKVDRPNVIVKEVDDLSNLNEGINIDFSLLKKYDDSIYEKNIVFIRSDYLDYRDYYKTATSELIRYSIIQEGDDDNIQSLYNLNENIFGFKTFNNGQLPIIINALSLNETIGLLPTGGGKSLCYQLCCLLQPTINFVVVPIKSLMYDQKINLDKKGIVHTNFISSDQDAKEKDNILNEFGNGRYICVWISPERFQIETFRQQLRKINENYNIGYSVIDEVHCLSEWGHDFRTSYLNLAKTIRNLCPASVFLGLTATASKNVLNDVLVEFEMNESNVKTILDYTRKELKFKVIQDNEGANSDKEDNLLKLLNELDEKENVFNIDGEKSKSGLIFTPHASGSYGCHGLSSKLNGYDKFRGKVKYYSGDVPKFRKTKVMDEKSFNEYKRNVQDSYQNNEFPLLIATKAFGMGIDKGNIRYTIHYGLSGSIESFYQEAGRAGRDKDLATCYILNSKDSIEKKDYDKIFSLDSSIDDLEEIVSKYKFPSGDILRNLFLSINSHKGVEMECKLACNIYKNYCVDKKEIISIYDLSNKLLIKHNNKTMNCDFGSVQKAIYRLSLLGVIEDWTIEDWGSRGKFKVKYGNIDYESIEKNLNKHINKYDVEFNTKNLNQPKYSKYYKAYIKPNANPIYKLIYILIQWNYDNVFYARRLSQKNLSDLCDAYFEKGEEYFKEVLEGYFKITDNSFVLDYLSNNPSDFESVFKVIFDEEENFKDPKELMSIKVSLTRFLESYRYNTALNYLSGILGLILNEYDDNLVKQRFNSALDAISNQNKSLRNLIFENTLSIGTKLDENNKDNLSESLCRYIDKYKIYSILKDNVSLNYILEEKMTKLSKIGGRLHG</sequence>
<evidence type="ECO:0000256" key="3">
    <source>
        <dbReference type="ARBA" id="ARBA00022840"/>
    </source>
</evidence>
<comment type="catalytic activity">
    <reaction evidence="6">
        <text>Couples ATP hydrolysis with the unwinding of duplex DNA by translocating in the 3'-5' direction.</text>
        <dbReference type="EC" id="5.6.2.4"/>
    </reaction>
</comment>
<dbReference type="GO" id="GO:0043138">
    <property type="term" value="F:3'-5' DNA helicase activity"/>
    <property type="evidence" value="ECO:0007669"/>
    <property type="project" value="UniProtKB-EC"/>
</dbReference>
<dbReference type="SMART" id="SM00487">
    <property type="entry name" value="DEXDc"/>
    <property type="match status" value="1"/>
</dbReference>
<evidence type="ECO:0000256" key="2">
    <source>
        <dbReference type="ARBA" id="ARBA00022741"/>
    </source>
</evidence>
<dbReference type="PROSITE" id="PS51194">
    <property type="entry name" value="HELICASE_CTER"/>
    <property type="match status" value="1"/>
</dbReference>
<dbReference type="Proteomes" id="UP000191154">
    <property type="component" value="Unassembled WGS sequence"/>
</dbReference>
<comment type="caution">
    <text evidence="10">The sequence shown here is derived from an EMBL/GenBank/DDBJ whole genome shotgun (WGS) entry which is preliminary data.</text>
</comment>
<dbReference type="SUPFAM" id="SSF52540">
    <property type="entry name" value="P-loop containing nucleoside triphosphate hydrolases"/>
    <property type="match status" value="1"/>
</dbReference>
<evidence type="ECO:0000256" key="4">
    <source>
        <dbReference type="ARBA" id="ARBA00023125"/>
    </source>
</evidence>
<keyword evidence="2" id="KW-0547">Nucleotide-binding</keyword>
<gene>
    <name evidence="10" type="primary">recQ_2</name>
    <name evidence="10" type="ORF">CLOSAC_15400</name>
</gene>
<protein>
    <recommendedName>
        <fullName evidence="7">DNA 3'-5' helicase</fullName>
        <ecNumber evidence="7">5.6.2.4</ecNumber>
    </recommendedName>
</protein>
<evidence type="ECO:0000313" key="10">
    <source>
        <dbReference type="EMBL" id="OOM14660.1"/>
    </source>
</evidence>
<dbReference type="CDD" id="cd17920">
    <property type="entry name" value="DEXHc_RecQ"/>
    <property type="match status" value="1"/>
</dbReference>
<evidence type="ECO:0000313" key="11">
    <source>
        <dbReference type="Proteomes" id="UP000191154"/>
    </source>
</evidence>
<evidence type="ECO:0000256" key="5">
    <source>
        <dbReference type="ARBA" id="ARBA00023235"/>
    </source>
</evidence>
<dbReference type="InterPro" id="IPR027417">
    <property type="entry name" value="P-loop_NTPase"/>
</dbReference>
<dbReference type="EMBL" id="LZYZ01000002">
    <property type="protein sequence ID" value="OOM14660.1"/>
    <property type="molecule type" value="Genomic_DNA"/>
</dbReference>
<dbReference type="AlphaFoldDB" id="A0A1S8NE05"/>
<dbReference type="RefSeq" id="WP_077864901.1">
    <property type="nucleotide sequence ID" value="NZ_LZYZ01000002.1"/>
</dbReference>
<dbReference type="Pfam" id="PF00271">
    <property type="entry name" value="Helicase_C"/>
    <property type="match status" value="1"/>
</dbReference>
<evidence type="ECO:0000259" key="9">
    <source>
        <dbReference type="PROSITE" id="PS51194"/>
    </source>
</evidence>
<feature type="domain" description="Helicase C-terminal" evidence="9">
    <location>
        <begin position="597"/>
        <end position="773"/>
    </location>
</feature>
<dbReference type="InterPro" id="IPR014001">
    <property type="entry name" value="Helicase_ATP-bd"/>
</dbReference>
<dbReference type="PANTHER" id="PTHR13710:SF105">
    <property type="entry name" value="ATP-DEPENDENT DNA HELICASE Q1"/>
    <property type="match status" value="1"/>
</dbReference>
<keyword evidence="10" id="KW-0347">Helicase</keyword>
<dbReference type="PROSITE" id="PS51192">
    <property type="entry name" value="HELICASE_ATP_BIND_1"/>
    <property type="match status" value="1"/>
</dbReference>
<comment type="similarity">
    <text evidence="1">Belongs to the helicase family. RecQ subfamily.</text>
</comment>
<dbReference type="PANTHER" id="PTHR13710">
    <property type="entry name" value="DNA HELICASE RECQ FAMILY MEMBER"/>
    <property type="match status" value="1"/>
</dbReference>
<evidence type="ECO:0000259" key="8">
    <source>
        <dbReference type="PROSITE" id="PS51192"/>
    </source>
</evidence>
<organism evidence="10 11">
    <name type="scientific">Clostridium saccharobutylicum</name>
    <dbReference type="NCBI Taxonomy" id="169679"/>
    <lineage>
        <taxon>Bacteria</taxon>
        <taxon>Bacillati</taxon>
        <taxon>Bacillota</taxon>
        <taxon>Clostridia</taxon>
        <taxon>Eubacteriales</taxon>
        <taxon>Clostridiaceae</taxon>
        <taxon>Clostridium</taxon>
    </lineage>
</organism>
<evidence type="ECO:0000256" key="7">
    <source>
        <dbReference type="ARBA" id="ARBA00034808"/>
    </source>
</evidence>
<dbReference type="Pfam" id="PF04480">
    <property type="entry name" value="DUF559"/>
    <property type="match status" value="1"/>
</dbReference>
<dbReference type="Gene3D" id="3.40.50.300">
    <property type="entry name" value="P-loop containing nucleotide triphosphate hydrolases"/>
    <property type="match status" value="2"/>
</dbReference>
<dbReference type="GO" id="GO:0005737">
    <property type="term" value="C:cytoplasm"/>
    <property type="evidence" value="ECO:0007669"/>
    <property type="project" value="TreeGrafter"/>
</dbReference>
<dbReference type="InterPro" id="IPR007569">
    <property type="entry name" value="DUF559"/>
</dbReference>
<dbReference type="InterPro" id="IPR011545">
    <property type="entry name" value="DEAD/DEAH_box_helicase_dom"/>
</dbReference>
<evidence type="ECO:0000256" key="1">
    <source>
        <dbReference type="ARBA" id="ARBA00005446"/>
    </source>
</evidence>
<dbReference type="InterPro" id="IPR001650">
    <property type="entry name" value="Helicase_C-like"/>
</dbReference>
<dbReference type="Pfam" id="PF00270">
    <property type="entry name" value="DEAD"/>
    <property type="match status" value="1"/>
</dbReference>
<dbReference type="GO" id="GO:0005524">
    <property type="term" value="F:ATP binding"/>
    <property type="evidence" value="ECO:0007669"/>
    <property type="project" value="UniProtKB-KW"/>
</dbReference>
<dbReference type="EC" id="5.6.2.4" evidence="7"/>
<keyword evidence="3" id="KW-0067">ATP-binding</keyword>